<dbReference type="EMBL" id="QLNT01000010">
    <property type="protein sequence ID" value="KAF3071687.1"/>
    <property type="molecule type" value="Genomic_DNA"/>
</dbReference>
<accession>A0A9P5CEU4</accession>
<keyword evidence="2" id="KW-1185">Reference proteome</keyword>
<evidence type="ECO:0000313" key="1">
    <source>
        <dbReference type="EMBL" id="KAF3071687.1"/>
    </source>
</evidence>
<name>A0A9P5CEU4_9HYPO</name>
<reference evidence="1 2" key="1">
    <citation type="submission" date="2018-06" db="EMBL/GenBank/DDBJ databases">
        <title>Genome analysis of cellulolytic fungus Trichoderma lentiforme CFAM-422.</title>
        <authorList>
            <person name="Steindorff A.S."/>
            <person name="Formighieri E.F."/>
            <person name="Midorikawa G.E.O."/>
            <person name="Tamietti M.S."/>
            <person name="Ramos E.Z."/>
            <person name="Silva A.S."/>
            <person name="Bon E.P.S."/>
            <person name="Mendes T.D."/>
            <person name="Damaso M.C.T."/>
            <person name="Favaro L.C.L."/>
        </authorList>
    </citation>
    <scope>NUCLEOTIDE SEQUENCE [LARGE SCALE GENOMIC DNA]</scope>
    <source>
        <strain evidence="1 2">CFAM-422</strain>
    </source>
</reference>
<organism evidence="1 2">
    <name type="scientific">Trichoderma lentiforme</name>
    <dbReference type="NCBI Taxonomy" id="1567552"/>
    <lineage>
        <taxon>Eukaryota</taxon>
        <taxon>Fungi</taxon>
        <taxon>Dikarya</taxon>
        <taxon>Ascomycota</taxon>
        <taxon>Pezizomycotina</taxon>
        <taxon>Sordariomycetes</taxon>
        <taxon>Hypocreomycetidae</taxon>
        <taxon>Hypocreales</taxon>
        <taxon>Hypocreaceae</taxon>
        <taxon>Trichoderma</taxon>
    </lineage>
</organism>
<evidence type="ECO:0000313" key="2">
    <source>
        <dbReference type="Proteomes" id="UP000801864"/>
    </source>
</evidence>
<gene>
    <name evidence="1" type="ORF">CFAM422_006363</name>
</gene>
<dbReference type="Proteomes" id="UP000801864">
    <property type="component" value="Unassembled WGS sequence"/>
</dbReference>
<comment type="caution">
    <text evidence="1">The sequence shown here is derived from an EMBL/GenBank/DDBJ whole genome shotgun (WGS) entry which is preliminary data.</text>
</comment>
<protein>
    <submittedName>
        <fullName evidence="1">Uncharacterized protein</fullName>
    </submittedName>
</protein>
<dbReference type="AlphaFoldDB" id="A0A9P5CEU4"/>
<sequence>MALPSPNDTPRDPVSIRSRKYMCMYMVTLEAHPTGVRHDQKLPFGFFTTTLVWSWFIKPPRAMMLISLLLSQLTGKINPL</sequence>
<proteinExistence type="predicted"/>